<dbReference type="Gene3D" id="1.20.1250.20">
    <property type="entry name" value="MFS general substrate transporter like domains"/>
    <property type="match status" value="1"/>
</dbReference>
<dbReference type="Proteomes" id="UP001596220">
    <property type="component" value="Unassembled WGS sequence"/>
</dbReference>
<feature type="transmembrane region" description="Helical" evidence="8">
    <location>
        <begin position="221"/>
        <end position="245"/>
    </location>
</feature>
<feature type="transmembrane region" description="Helical" evidence="8">
    <location>
        <begin position="355"/>
        <end position="381"/>
    </location>
</feature>
<keyword evidence="2" id="KW-0813">Transport</keyword>
<dbReference type="CDD" id="cd17321">
    <property type="entry name" value="MFS_MMR_MDR_like"/>
    <property type="match status" value="1"/>
</dbReference>
<accession>A0ABW1PCK1</accession>
<evidence type="ECO:0000256" key="7">
    <source>
        <dbReference type="SAM" id="MobiDB-lite"/>
    </source>
</evidence>
<dbReference type="InterPro" id="IPR011701">
    <property type="entry name" value="MFS"/>
</dbReference>
<gene>
    <name evidence="10" type="ORF">ACFP3R_28025</name>
</gene>
<evidence type="ECO:0000256" key="2">
    <source>
        <dbReference type="ARBA" id="ARBA00022448"/>
    </source>
</evidence>
<dbReference type="Gene3D" id="1.20.1720.10">
    <property type="entry name" value="Multidrug resistance protein D"/>
    <property type="match status" value="1"/>
</dbReference>
<feature type="transmembrane region" description="Helical" evidence="8">
    <location>
        <begin position="251"/>
        <end position="270"/>
    </location>
</feature>
<comment type="caution">
    <text evidence="10">The sequence shown here is derived from an EMBL/GenBank/DDBJ whole genome shotgun (WGS) entry which is preliminary data.</text>
</comment>
<keyword evidence="6 8" id="KW-0472">Membrane</keyword>
<reference evidence="11" key="1">
    <citation type="journal article" date="2019" name="Int. J. Syst. Evol. Microbiol.">
        <title>The Global Catalogue of Microorganisms (GCM) 10K type strain sequencing project: providing services to taxonomists for standard genome sequencing and annotation.</title>
        <authorList>
            <consortium name="The Broad Institute Genomics Platform"/>
            <consortium name="The Broad Institute Genome Sequencing Center for Infectious Disease"/>
            <person name="Wu L."/>
            <person name="Ma J."/>
        </authorList>
    </citation>
    <scope>NUCLEOTIDE SEQUENCE [LARGE SCALE GENOMIC DNA]</scope>
    <source>
        <strain evidence="11">CGMCC 4.7246</strain>
    </source>
</reference>
<sequence length="482" mass="48039">MDTREGSGTGGRSGTGRAGRFGGAPGSGTGKARLLAGLALSQLLVALDFSIIYVALPTIGDALAFSAVTLQWVVSAYGVFFAGFLLLGGRLVDVFGAGRVFLVAQALFTGAAVVAGFAPDGTVLMVCRAAQGIGAALLAPATLGLLHANYPSGPERDRAVAVWGTTGAMGLALGVVVGGALLAVASWAWIFWITLPVALVCVVLAGGAASRSRAARAGRRVNLPSAALATAVVSGVSMAFTELALDSPRTWVVLVSVGAAVLLGAVFVLLQVRSDDPLIPAGLLRTGSLRGACLIAALFMASLGAEFYLVTLYLQRELGLGALASGIGFLPLALTIAIGNALAGRLAGRWSPARLLGVAFGIGAVGLAALAAGTLVGGYWLGVLPGLLVSGIGQGIAFTGMFIAGTRDLPATAEGTGSAMITAAQYTGGAVGLALLVWVHGGEPTATSLGLAYTATVVIALLTLPVAATVFRRPVPGPGARA</sequence>
<evidence type="ECO:0000256" key="4">
    <source>
        <dbReference type="ARBA" id="ARBA00022692"/>
    </source>
</evidence>
<dbReference type="Pfam" id="PF07690">
    <property type="entry name" value="MFS_1"/>
    <property type="match status" value="1"/>
</dbReference>
<evidence type="ECO:0000313" key="10">
    <source>
        <dbReference type="EMBL" id="MFC6093136.1"/>
    </source>
</evidence>
<feature type="transmembrane region" description="Helical" evidence="8">
    <location>
        <begin position="34"/>
        <end position="56"/>
    </location>
</feature>
<dbReference type="SUPFAM" id="SSF103473">
    <property type="entry name" value="MFS general substrate transporter"/>
    <property type="match status" value="1"/>
</dbReference>
<evidence type="ECO:0000256" key="1">
    <source>
        <dbReference type="ARBA" id="ARBA00004651"/>
    </source>
</evidence>
<dbReference type="PROSITE" id="PS50850">
    <property type="entry name" value="MFS"/>
    <property type="match status" value="1"/>
</dbReference>
<feature type="transmembrane region" description="Helical" evidence="8">
    <location>
        <begin position="387"/>
        <end position="405"/>
    </location>
</feature>
<evidence type="ECO:0000256" key="6">
    <source>
        <dbReference type="ARBA" id="ARBA00023136"/>
    </source>
</evidence>
<evidence type="ECO:0000313" key="11">
    <source>
        <dbReference type="Proteomes" id="UP001596220"/>
    </source>
</evidence>
<feature type="transmembrane region" description="Helical" evidence="8">
    <location>
        <begin position="160"/>
        <end position="183"/>
    </location>
</feature>
<feature type="transmembrane region" description="Helical" evidence="8">
    <location>
        <begin position="189"/>
        <end position="209"/>
    </location>
</feature>
<dbReference type="RefSeq" id="WP_380640023.1">
    <property type="nucleotide sequence ID" value="NZ_JBHSQO010000038.1"/>
</dbReference>
<feature type="compositionally biased region" description="Gly residues" evidence="7">
    <location>
        <begin position="7"/>
        <end position="25"/>
    </location>
</feature>
<evidence type="ECO:0000256" key="3">
    <source>
        <dbReference type="ARBA" id="ARBA00022475"/>
    </source>
</evidence>
<feature type="transmembrane region" description="Helical" evidence="8">
    <location>
        <begin position="451"/>
        <end position="471"/>
    </location>
</feature>
<feature type="transmembrane region" description="Helical" evidence="8">
    <location>
        <begin position="320"/>
        <end position="343"/>
    </location>
</feature>
<evidence type="ECO:0000256" key="8">
    <source>
        <dbReference type="SAM" id="Phobius"/>
    </source>
</evidence>
<protein>
    <submittedName>
        <fullName evidence="10">MFS transporter</fullName>
    </submittedName>
</protein>
<feature type="transmembrane region" description="Helical" evidence="8">
    <location>
        <begin position="130"/>
        <end position="148"/>
    </location>
</feature>
<evidence type="ECO:0000259" key="9">
    <source>
        <dbReference type="PROSITE" id="PS50850"/>
    </source>
</evidence>
<feature type="transmembrane region" description="Helical" evidence="8">
    <location>
        <begin position="100"/>
        <end position="118"/>
    </location>
</feature>
<feature type="transmembrane region" description="Helical" evidence="8">
    <location>
        <begin position="291"/>
        <end position="314"/>
    </location>
</feature>
<feature type="domain" description="Major facilitator superfamily (MFS) profile" evidence="9">
    <location>
        <begin position="34"/>
        <end position="475"/>
    </location>
</feature>
<name>A0ABW1PCK1_9PSEU</name>
<evidence type="ECO:0000256" key="5">
    <source>
        <dbReference type="ARBA" id="ARBA00022989"/>
    </source>
</evidence>
<dbReference type="InterPro" id="IPR020846">
    <property type="entry name" value="MFS_dom"/>
</dbReference>
<keyword evidence="4 8" id="KW-0812">Transmembrane</keyword>
<keyword evidence="5 8" id="KW-1133">Transmembrane helix</keyword>
<dbReference type="EMBL" id="JBHSQO010000038">
    <property type="protein sequence ID" value="MFC6093136.1"/>
    <property type="molecule type" value="Genomic_DNA"/>
</dbReference>
<keyword evidence="11" id="KW-1185">Reference proteome</keyword>
<organism evidence="10 11">
    <name type="scientific">Saccharothrix lopnurensis</name>
    <dbReference type="NCBI Taxonomy" id="1670621"/>
    <lineage>
        <taxon>Bacteria</taxon>
        <taxon>Bacillati</taxon>
        <taxon>Actinomycetota</taxon>
        <taxon>Actinomycetes</taxon>
        <taxon>Pseudonocardiales</taxon>
        <taxon>Pseudonocardiaceae</taxon>
        <taxon>Saccharothrix</taxon>
    </lineage>
</organism>
<feature type="transmembrane region" description="Helical" evidence="8">
    <location>
        <begin position="62"/>
        <end position="88"/>
    </location>
</feature>
<dbReference type="InterPro" id="IPR036259">
    <property type="entry name" value="MFS_trans_sf"/>
</dbReference>
<comment type="subcellular location">
    <subcellularLocation>
        <location evidence="1">Cell membrane</location>
        <topology evidence="1">Multi-pass membrane protein</topology>
    </subcellularLocation>
</comment>
<feature type="region of interest" description="Disordered" evidence="7">
    <location>
        <begin position="1"/>
        <end position="25"/>
    </location>
</feature>
<dbReference type="PANTHER" id="PTHR42718">
    <property type="entry name" value="MAJOR FACILITATOR SUPERFAMILY MULTIDRUG TRANSPORTER MFSC"/>
    <property type="match status" value="1"/>
</dbReference>
<dbReference type="PANTHER" id="PTHR42718:SF46">
    <property type="entry name" value="BLR6921 PROTEIN"/>
    <property type="match status" value="1"/>
</dbReference>
<keyword evidence="3" id="KW-1003">Cell membrane</keyword>
<feature type="transmembrane region" description="Helical" evidence="8">
    <location>
        <begin position="417"/>
        <end position="439"/>
    </location>
</feature>
<proteinExistence type="predicted"/>